<dbReference type="EMBL" id="MPTC01000008">
    <property type="protein sequence ID" value="OMD41070.1"/>
    <property type="molecule type" value="Genomic_DNA"/>
</dbReference>
<comment type="caution">
    <text evidence="1">The sequence shown here is derived from an EMBL/GenBank/DDBJ whole genome shotgun (WGS) entry which is preliminary data.</text>
</comment>
<accession>A0A1R0Y156</accession>
<dbReference type="AlphaFoldDB" id="A0A1R0Y156"/>
<proteinExistence type="predicted"/>
<protein>
    <submittedName>
        <fullName evidence="1">Uncharacterized protein</fullName>
    </submittedName>
</protein>
<evidence type="ECO:0000313" key="1">
    <source>
        <dbReference type="EMBL" id="OMD41070.1"/>
    </source>
</evidence>
<organism evidence="1 2">
    <name type="scientific">Paenibacillus odorifer</name>
    <dbReference type="NCBI Taxonomy" id="189426"/>
    <lineage>
        <taxon>Bacteria</taxon>
        <taxon>Bacillati</taxon>
        <taxon>Bacillota</taxon>
        <taxon>Bacilli</taxon>
        <taxon>Bacillales</taxon>
        <taxon>Paenibacillaceae</taxon>
        <taxon>Paenibacillus</taxon>
    </lineage>
</organism>
<evidence type="ECO:0000313" key="2">
    <source>
        <dbReference type="Proteomes" id="UP000187439"/>
    </source>
</evidence>
<gene>
    <name evidence="1" type="ORF">BSK52_11585</name>
</gene>
<name>A0A1R0Y156_9BACL</name>
<sequence>MKNIAIGIMLVFFLSVIIEPLVEMALVFKENVVLSTAINNACRVAKDRSLEYESLRGLDAEIDEEKFKEYFSDAFESAMDLTLLTSDGDTLEFKSNDSKYNDFQVTLNFSSVTNYETEQLVTKVEIKAESTYKFKTQYLKLAEAAGEDVDYKLISERTYLLSVKN</sequence>
<dbReference type="Proteomes" id="UP000187439">
    <property type="component" value="Unassembled WGS sequence"/>
</dbReference>
<reference evidence="1 2" key="1">
    <citation type="submission" date="2016-10" db="EMBL/GenBank/DDBJ databases">
        <title>Paenibacillus species isolates.</title>
        <authorList>
            <person name="Beno S.M."/>
        </authorList>
    </citation>
    <scope>NUCLEOTIDE SEQUENCE [LARGE SCALE GENOMIC DNA]</scope>
    <source>
        <strain evidence="1 2">FSL H7-0710</strain>
    </source>
</reference>